<dbReference type="SUPFAM" id="SSF54427">
    <property type="entry name" value="NTF2-like"/>
    <property type="match status" value="1"/>
</dbReference>
<dbReference type="Gene3D" id="3.10.450.50">
    <property type="match status" value="1"/>
</dbReference>
<dbReference type="EMBL" id="BAABHV010000021">
    <property type="protein sequence ID" value="GAA5060272.1"/>
    <property type="molecule type" value="Genomic_DNA"/>
</dbReference>
<evidence type="ECO:0000313" key="2">
    <source>
        <dbReference type="EMBL" id="GAA5060272.1"/>
    </source>
</evidence>
<evidence type="ECO:0000313" key="3">
    <source>
        <dbReference type="Proteomes" id="UP001500518"/>
    </source>
</evidence>
<keyword evidence="3" id="KW-1185">Reference proteome</keyword>
<reference evidence="3" key="1">
    <citation type="journal article" date="2019" name="Int. J. Syst. Evol. Microbiol.">
        <title>The Global Catalogue of Microorganisms (GCM) 10K type strain sequencing project: providing services to taxonomists for standard genome sequencing and annotation.</title>
        <authorList>
            <consortium name="The Broad Institute Genomics Platform"/>
            <consortium name="The Broad Institute Genome Sequencing Center for Infectious Disease"/>
            <person name="Wu L."/>
            <person name="Ma J."/>
        </authorList>
    </citation>
    <scope>NUCLEOTIDE SEQUENCE [LARGE SCALE GENOMIC DNA]</scope>
    <source>
        <strain evidence="3">JCM 18014</strain>
    </source>
</reference>
<dbReference type="InterPro" id="IPR037401">
    <property type="entry name" value="SnoaL-like"/>
</dbReference>
<accession>A0ABP9KJN1</accession>
<dbReference type="Proteomes" id="UP001500518">
    <property type="component" value="Unassembled WGS sequence"/>
</dbReference>
<feature type="domain" description="SnoaL-like" evidence="1">
    <location>
        <begin position="2"/>
        <end position="98"/>
    </location>
</feature>
<protein>
    <recommendedName>
        <fullName evidence="1">SnoaL-like domain-containing protein</fullName>
    </recommendedName>
</protein>
<proteinExistence type="predicted"/>
<evidence type="ECO:0000259" key="1">
    <source>
        <dbReference type="Pfam" id="PF12680"/>
    </source>
</evidence>
<name>A0ABP9KJN1_9SPHN</name>
<dbReference type="InterPro" id="IPR032710">
    <property type="entry name" value="NTF2-like_dom_sf"/>
</dbReference>
<dbReference type="Pfam" id="PF12680">
    <property type="entry name" value="SnoaL_2"/>
    <property type="match status" value="1"/>
</dbReference>
<sequence length="134" mass="14685">MVRRYISALNTGDPANLEGLPAEDCRLVDSRGGWLEGRDNALSALRVFFSSETDFRIDTETIVLRGDEVLVRGRAEARDPRLAKDTLWRVRVEAGKVAFWQSYGAVDLPLARMLLPQKVGISVDPDAAAATSGP</sequence>
<dbReference type="RefSeq" id="WP_346033678.1">
    <property type="nucleotide sequence ID" value="NZ_BAABHV010000021.1"/>
</dbReference>
<comment type="caution">
    <text evidence="2">The sequence shown here is derived from an EMBL/GenBank/DDBJ whole genome shotgun (WGS) entry which is preliminary data.</text>
</comment>
<organism evidence="2 3">
    <name type="scientific">Erythrobacter westpacificensis</name>
    <dbReference type="NCBI Taxonomy" id="1055231"/>
    <lineage>
        <taxon>Bacteria</taxon>
        <taxon>Pseudomonadati</taxon>
        <taxon>Pseudomonadota</taxon>
        <taxon>Alphaproteobacteria</taxon>
        <taxon>Sphingomonadales</taxon>
        <taxon>Erythrobacteraceae</taxon>
        <taxon>Erythrobacter/Porphyrobacter group</taxon>
        <taxon>Erythrobacter</taxon>
    </lineage>
</organism>
<gene>
    <name evidence="2" type="ORF">GCM10023208_28450</name>
</gene>